<dbReference type="EMBL" id="MW000468">
    <property type="protein sequence ID" value="QOL00395.1"/>
    <property type="molecule type" value="Genomic_DNA"/>
</dbReference>
<dbReference type="FunFam" id="3.40.50.300:FF:000006">
    <property type="entry name" value="DNA-binding transcriptional regulator NtrC"/>
    <property type="match status" value="1"/>
</dbReference>
<dbReference type="GO" id="GO:0006355">
    <property type="term" value="P:regulation of DNA-templated transcription"/>
    <property type="evidence" value="ECO:0007669"/>
    <property type="project" value="InterPro"/>
</dbReference>
<evidence type="ECO:0000256" key="2">
    <source>
        <dbReference type="ARBA" id="ARBA00022840"/>
    </source>
</evidence>
<dbReference type="PANTHER" id="PTHR32071:SF38">
    <property type="entry name" value="PSP OPERON TRANSCRIPTIONAL ACTIVATOR"/>
    <property type="match status" value="1"/>
</dbReference>
<dbReference type="Gene3D" id="1.10.10.60">
    <property type="entry name" value="Homeodomain-like"/>
    <property type="match status" value="1"/>
</dbReference>
<dbReference type="InterPro" id="IPR058031">
    <property type="entry name" value="AAA_lid_NorR"/>
</dbReference>
<sequence>MTTPRATQPMLGSASVFLDMLGQVSGAAALNRPVLVIGERGTGKELISARLHYLSPRWEKPFLALNCAALGESLLEAELFGHEAGAFTGAVRRREGRFERADGGTLFLDEIASASQAVQEKILRVVEYGEFERLGSSSTVKVDVRLVAATNVDLPAEAAKGRFRADLLDRLAFDVITIPPLRERPGDILLLARHFGLAMAQEMKRAVFAGFTPAAERVLESHSWPGNVRELKNVVERAVYRAADPEQPIDRIVLDPFDSPFRPRAPLPAAAASHLPPGPYDFFAHIAGVEQNALKTALAECGGNQKRTAAHLGMAYHQLRNLLRKHGMLGPVTIGAVNSPQSIEMIEDDGTAA</sequence>
<dbReference type="PROSITE" id="PS00676">
    <property type="entry name" value="SIGMA54_INTERACT_2"/>
    <property type="match status" value="1"/>
</dbReference>
<name>A0A7L9QCH9_9ZZZZ</name>
<dbReference type="InterPro" id="IPR002078">
    <property type="entry name" value="Sigma_54_int"/>
</dbReference>
<dbReference type="Gene3D" id="3.40.50.300">
    <property type="entry name" value="P-loop containing nucleotide triphosphate hydrolases"/>
    <property type="match status" value="1"/>
</dbReference>
<feature type="domain" description="Sigma-54 factor interaction" evidence="6">
    <location>
        <begin position="10"/>
        <end position="240"/>
    </location>
</feature>
<dbReference type="SUPFAM" id="SSF52540">
    <property type="entry name" value="P-loop containing nucleoside triphosphate hydrolases"/>
    <property type="match status" value="1"/>
</dbReference>
<keyword evidence="1" id="KW-0547">Nucleotide-binding</keyword>
<dbReference type="InterPro" id="IPR014317">
    <property type="entry name" value="Transcription_activator_PspF"/>
</dbReference>
<evidence type="ECO:0000256" key="3">
    <source>
        <dbReference type="ARBA" id="ARBA00023015"/>
    </source>
</evidence>
<dbReference type="Pfam" id="PF00158">
    <property type="entry name" value="Sigma54_activat"/>
    <property type="match status" value="1"/>
</dbReference>
<dbReference type="InterPro" id="IPR027417">
    <property type="entry name" value="P-loop_NTPase"/>
</dbReference>
<dbReference type="Pfam" id="PF25601">
    <property type="entry name" value="AAA_lid_14"/>
    <property type="match status" value="1"/>
</dbReference>
<keyword evidence="5" id="KW-0804">Transcription</keyword>
<proteinExistence type="predicted"/>
<evidence type="ECO:0000256" key="4">
    <source>
        <dbReference type="ARBA" id="ARBA00023125"/>
    </source>
</evidence>
<protein>
    <submittedName>
        <fullName evidence="7">Psp operon transcriptional activator</fullName>
    </submittedName>
</protein>
<dbReference type="AlphaFoldDB" id="A0A7L9QCH9"/>
<evidence type="ECO:0000256" key="1">
    <source>
        <dbReference type="ARBA" id="ARBA00022741"/>
    </source>
</evidence>
<evidence type="ECO:0000256" key="5">
    <source>
        <dbReference type="ARBA" id="ARBA00023163"/>
    </source>
</evidence>
<dbReference type="NCBIfam" id="TIGR02974">
    <property type="entry name" value="phageshock_pspF"/>
    <property type="match status" value="1"/>
</dbReference>
<keyword evidence="2" id="KW-0067">ATP-binding</keyword>
<dbReference type="SMART" id="SM00382">
    <property type="entry name" value="AAA"/>
    <property type="match status" value="1"/>
</dbReference>
<accession>A0A7L9QCH9</accession>
<dbReference type="InterPro" id="IPR002197">
    <property type="entry name" value="HTH_Fis"/>
</dbReference>
<dbReference type="GO" id="GO:0005524">
    <property type="term" value="F:ATP binding"/>
    <property type="evidence" value="ECO:0007669"/>
    <property type="project" value="UniProtKB-KW"/>
</dbReference>
<dbReference type="PROSITE" id="PS00688">
    <property type="entry name" value="SIGMA54_INTERACT_3"/>
    <property type="match status" value="1"/>
</dbReference>
<dbReference type="InterPro" id="IPR025944">
    <property type="entry name" value="Sigma_54_int_dom_CS"/>
</dbReference>
<dbReference type="CDD" id="cd00009">
    <property type="entry name" value="AAA"/>
    <property type="match status" value="1"/>
</dbReference>
<reference evidence="7" key="1">
    <citation type="submission" date="2020-09" db="EMBL/GenBank/DDBJ databases">
        <title>A new high-throughput screening method to detect antimicrobial volatiles from metagenomic clone libraries.</title>
        <authorList>
            <person name="Stocker F."/>
            <person name="Obermeier M."/>
            <person name="Resch K."/>
            <person name="Berg G."/>
            <person name="Mueller Bogota C.A."/>
        </authorList>
    </citation>
    <scope>NUCLEOTIDE SEQUENCE</scope>
</reference>
<dbReference type="Pfam" id="PF02954">
    <property type="entry name" value="HTH_8"/>
    <property type="match status" value="1"/>
</dbReference>
<dbReference type="InterPro" id="IPR003593">
    <property type="entry name" value="AAA+_ATPase"/>
</dbReference>
<dbReference type="SUPFAM" id="SSF46689">
    <property type="entry name" value="Homeodomain-like"/>
    <property type="match status" value="1"/>
</dbReference>
<gene>
    <name evidence="7" type="primary">pspF</name>
</gene>
<keyword evidence="3" id="KW-0805">Transcription regulation</keyword>
<organism evidence="7">
    <name type="scientific">uncultured organism</name>
    <dbReference type="NCBI Taxonomy" id="155900"/>
    <lineage>
        <taxon>unclassified sequences</taxon>
        <taxon>environmental samples</taxon>
    </lineage>
</organism>
<dbReference type="PROSITE" id="PS50045">
    <property type="entry name" value="SIGMA54_INTERACT_4"/>
    <property type="match status" value="1"/>
</dbReference>
<dbReference type="Gene3D" id="1.10.8.60">
    <property type="match status" value="1"/>
</dbReference>
<dbReference type="PRINTS" id="PR01590">
    <property type="entry name" value="HTHFIS"/>
</dbReference>
<evidence type="ECO:0000259" key="6">
    <source>
        <dbReference type="PROSITE" id="PS50045"/>
    </source>
</evidence>
<dbReference type="PANTHER" id="PTHR32071">
    <property type="entry name" value="TRANSCRIPTIONAL REGULATORY PROTEIN"/>
    <property type="match status" value="1"/>
</dbReference>
<dbReference type="InterPro" id="IPR009057">
    <property type="entry name" value="Homeodomain-like_sf"/>
</dbReference>
<keyword evidence="4" id="KW-0238">DNA-binding</keyword>
<dbReference type="InterPro" id="IPR025943">
    <property type="entry name" value="Sigma_54_int_dom_ATP-bd_2"/>
</dbReference>
<evidence type="ECO:0000313" key="7">
    <source>
        <dbReference type="EMBL" id="QOL00395.1"/>
    </source>
</evidence>
<dbReference type="GO" id="GO:0043565">
    <property type="term" value="F:sequence-specific DNA binding"/>
    <property type="evidence" value="ECO:0007669"/>
    <property type="project" value="InterPro"/>
</dbReference>